<feature type="compositionally biased region" description="Polar residues" evidence="1">
    <location>
        <begin position="66"/>
        <end position="87"/>
    </location>
</feature>
<name>A0A420HXG7_9PEZI</name>
<feature type="compositionally biased region" description="Low complexity" evidence="1">
    <location>
        <begin position="17"/>
        <end position="26"/>
    </location>
</feature>
<feature type="region of interest" description="Disordered" evidence="1">
    <location>
        <begin position="257"/>
        <end position="291"/>
    </location>
</feature>
<dbReference type="Pfam" id="PF17242">
    <property type="entry name" value="DUF5315"/>
    <property type="match status" value="1"/>
</dbReference>
<protein>
    <submittedName>
        <fullName evidence="2">Uncharacterized protein</fullName>
    </submittedName>
</protein>
<organism evidence="2 3">
    <name type="scientific">Erysiphe neolycopersici</name>
    <dbReference type="NCBI Taxonomy" id="212602"/>
    <lineage>
        <taxon>Eukaryota</taxon>
        <taxon>Fungi</taxon>
        <taxon>Dikarya</taxon>
        <taxon>Ascomycota</taxon>
        <taxon>Pezizomycotina</taxon>
        <taxon>Leotiomycetes</taxon>
        <taxon>Erysiphales</taxon>
        <taxon>Erysiphaceae</taxon>
        <taxon>Erysiphe</taxon>
    </lineage>
</organism>
<sequence length="291" mass="32139">MSKYLTVDKEKSRDSEPSLSLGSPSLNTSYVSLSSVTSSHTTNKIKEMSVPRVPFLRQASQFSQQVSFKSRNGTPTSDQISVMSQNPFPRYDQEIGGKKIVDKTDDVQWAEMQRTLKEVEMSATSGIHVFGIQHSNALEGLRNAQIELANAWARSESEEATEDGDKLGKGIPGISIGFTSDGKSTRSTAPGANTGIGNNHVPSESEINRKKEQEFEADITMARKRREANDRYFQRVNDNVLEVVSKLEEVSSSIRAVARESKNIWDNNGTDSSNIDDDDHDDSGSEDIKNT</sequence>
<feature type="region of interest" description="Disordered" evidence="1">
    <location>
        <begin position="1"/>
        <end position="26"/>
    </location>
</feature>
<feature type="region of interest" description="Disordered" evidence="1">
    <location>
        <begin position="66"/>
        <end position="93"/>
    </location>
</feature>
<evidence type="ECO:0000313" key="3">
    <source>
        <dbReference type="Proteomes" id="UP000286134"/>
    </source>
</evidence>
<feature type="region of interest" description="Disordered" evidence="1">
    <location>
        <begin position="177"/>
        <end position="212"/>
    </location>
</feature>
<accession>A0A420HXG7</accession>
<evidence type="ECO:0000313" key="2">
    <source>
        <dbReference type="EMBL" id="RKF62059.1"/>
    </source>
</evidence>
<gene>
    <name evidence="2" type="ORF">OnM2_036053</name>
</gene>
<keyword evidence="3" id="KW-1185">Reference proteome</keyword>
<reference evidence="2 3" key="1">
    <citation type="journal article" date="2018" name="BMC Genomics">
        <title>Comparative genome analyses reveal sequence features reflecting distinct modes of host-adaptation between dicot and monocot powdery mildew.</title>
        <authorList>
            <person name="Wu Y."/>
            <person name="Ma X."/>
            <person name="Pan Z."/>
            <person name="Kale S.D."/>
            <person name="Song Y."/>
            <person name="King H."/>
            <person name="Zhang Q."/>
            <person name="Presley C."/>
            <person name="Deng X."/>
            <person name="Wei C.I."/>
            <person name="Xiao S."/>
        </authorList>
    </citation>
    <scope>NUCLEOTIDE SEQUENCE [LARGE SCALE GENOMIC DNA]</scope>
    <source>
        <strain evidence="2">UMSG2</strain>
    </source>
</reference>
<dbReference type="Proteomes" id="UP000286134">
    <property type="component" value="Unassembled WGS sequence"/>
</dbReference>
<feature type="compositionally biased region" description="Basic and acidic residues" evidence="1">
    <location>
        <begin position="282"/>
        <end position="291"/>
    </location>
</feature>
<dbReference type="AlphaFoldDB" id="A0A420HXG7"/>
<comment type="caution">
    <text evidence="2">The sequence shown here is derived from an EMBL/GenBank/DDBJ whole genome shotgun (WGS) entry which is preliminary data.</text>
</comment>
<feature type="compositionally biased region" description="Polar residues" evidence="1">
    <location>
        <begin position="177"/>
        <end position="202"/>
    </location>
</feature>
<dbReference type="EMBL" id="MCFK01003651">
    <property type="protein sequence ID" value="RKF62059.1"/>
    <property type="molecule type" value="Genomic_DNA"/>
</dbReference>
<proteinExistence type="predicted"/>
<feature type="compositionally biased region" description="Basic and acidic residues" evidence="1">
    <location>
        <begin position="1"/>
        <end position="16"/>
    </location>
</feature>
<evidence type="ECO:0000256" key="1">
    <source>
        <dbReference type="SAM" id="MobiDB-lite"/>
    </source>
</evidence>
<dbReference type="OrthoDB" id="4158841at2759"/>